<dbReference type="EMBL" id="UFTJ01000001">
    <property type="protein sequence ID" value="SSZ46711.1"/>
    <property type="molecule type" value="Genomic_DNA"/>
</dbReference>
<protein>
    <submittedName>
        <fullName evidence="1">Uncharacterized protein</fullName>
    </submittedName>
</protein>
<dbReference type="AlphaFoldDB" id="A0A376BZ00"/>
<sequence length="198" mass="22330">MKNLFLALTIGLAAMGCRDKDEYNPQLPPITQTGANTFGAVINGKVMVPRSSTSRNWSFLGSGHSCTYYGKGIYQDKYEVINASDCKETRRGRIYIYMENYNNNSTPIGTYAFEDSNGSYDDDIIKPKGIMMNCYLNNVRYLSIANTGSITITRNDDEVISGTFSCKLRNKDNPNDIIEIKDGRFDFNKATIYNTYFP</sequence>
<gene>
    <name evidence="1" type="ORF">NCTC11661_00362</name>
</gene>
<name>A0A376BZ00_9FLAO</name>
<dbReference type="PROSITE" id="PS51257">
    <property type="entry name" value="PROKAR_LIPOPROTEIN"/>
    <property type="match status" value="1"/>
</dbReference>
<evidence type="ECO:0000313" key="2">
    <source>
        <dbReference type="Proteomes" id="UP000255515"/>
    </source>
</evidence>
<proteinExistence type="predicted"/>
<reference evidence="1 2" key="1">
    <citation type="submission" date="2018-06" db="EMBL/GenBank/DDBJ databases">
        <authorList>
            <consortium name="Pathogen Informatics"/>
            <person name="Doyle S."/>
        </authorList>
    </citation>
    <scope>NUCLEOTIDE SEQUENCE [LARGE SCALE GENOMIC DNA]</scope>
    <source>
        <strain evidence="1 2">NCTC11661</strain>
    </source>
</reference>
<dbReference type="RefSeq" id="WP_002687023.1">
    <property type="nucleotide sequence ID" value="NZ_UFTJ01000001.1"/>
</dbReference>
<dbReference type="Proteomes" id="UP000255515">
    <property type="component" value="Unassembled WGS sequence"/>
</dbReference>
<organism evidence="1 2">
    <name type="scientific">Bergeyella zoohelcum</name>
    <dbReference type="NCBI Taxonomy" id="1015"/>
    <lineage>
        <taxon>Bacteria</taxon>
        <taxon>Pseudomonadati</taxon>
        <taxon>Bacteroidota</taxon>
        <taxon>Flavobacteriia</taxon>
        <taxon>Flavobacteriales</taxon>
        <taxon>Weeksellaceae</taxon>
        <taxon>Bergeyella</taxon>
    </lineage>
</organism>
<accession>A0A376BZ00</accession>
<evidence type="ECO:0000313" key="1">
    <source>
        <dbReference type="EMBL" id="SSZ46711.1"/>
    </source>
</evidence>